<comment type="caution">
    <text evidence="1">The sequence shown here is derived from an EMBL/GenBank/DDBJ whole genome shotgun (WGS) entry which is preliminary data.</text>
</comment>
<protein>
    <submittedName>
        <fullName evidence="1">Uncharacterized protein</fullName>
    </submittedName>
</protein>
<accession>A0AAV9ZGV7</accession>
<organism evidence="1 2">
    <name type="scientific">Favolaschia claudopus</name>
    <dbReference type="NCBI Taxonomy" id="2862362"/>
    <lineage>
        <taxon>Eukaryota</taxon>
        <taxon>Fungi</taxon>
        <taxon>Dikarya</taxon>
        <taxon>Basidiomycota</taxon>
        <taxon>Agaricomycotina</taxon>
        <taxon>Agaricomycetes</taxon>
        <taxon>Agaricomycetidae</taxon>
        <taxon>Agaricales</taxon>
        <taxon>Marasmiineae</taxon>
        <taxon>Mycenaceae</taxon>
        <taxon>Favolaschia</taxon>
    </lineage>
</organism>
<name>A0AAV9ZGV7_9AGAR</name>
<reference evidence="1 2" key="1">
    <citation type="journal article" date="2024" name="J Genomics">
        <title>Draft genome sequencing and assembly of Favolaschia claudopus CIRM-BRFM 2984 isolated from oak limbs.</title>
        <authorList>
            <person name="Navarro D."/>
            <person name="Drula E."/>
            <person name="Chaduli D."/>
            <person name="Cazenave R."/>
            <person name="Ahrendt S."/>
            <person name="Wang J."/>
            <person name="Lipzen A."/>
            <person name="Daum C."/>
            <person name="Barry K."/>
            <person name="Grigoriev I.V."/>
            <person name="Favel A."/>
            <person name="Rosso M.N."/>
            <person name="Martin F."/>
        </authorList>
    </citation>
    <scope>NUCLEOTIDE SEQUENCE [LARGE SCALE GENOMIC DNA]</scope>
    <source>
        <strain evidence="1 2">CIRM-BRFM 2984</strain>
    </source>
</reference>
<proteinExistence type="predicted"/>
<evidence type="ECO:0000313" key="2">
    <source>
        <dbReference type="Proteomes" id="UP001362999"/>
    </source>
</evidence>
<sequence length="84" mass="9656">RKPRAGNKLTPSVFRPHVPADRRLLLWTTPHSFTAHAEFEGIEAPLNLQVRFFENMLQAHAPDTREAYGAVLLRFAQFCDRLNV</sequence>
<keyword evidence="2" id="KW-1185">Reference proteome</keyword>
<dbReference type="AlphaFoldDB" id="A0AAV9ZGV7"/>
<evidence type="ECO:0000313" key="1">
    <source>
        <dbReference type="EMBL" id="KAK6981332.1"/>
    </source>
</evidence>
<feature type="non-terminal residue" evidence="1">
    <location>
        <position position="84"/>
    </location>
</feature>
<dbReference type="EMBL" id="JAWWNJ010000151">
    <property type="protein sequence ID" value="KAK6981332.1"/>
    <property type="molecule type" value="Genomic_DNA"/>
</dbReference>
<gene>
    <name evidence="1" type="ORF">R3P38DRAFT_2476375</name>
</gene>
<feature type="non-terminal residue" evidence="1">
    <location>
        <position position="1"/>
    </location>
</feature>
<dbReference type="Proteomes" id="UP001362999">
    <property type="component" value="Unassembled WGS sequence"/>
</dbReference>